<keyword evidence="4" id="KW-1185">Reference proteome</keyword>
<accession>A0A5B2ZFA5</accession>
<evidence type="ECO:0000259" key="2">
    <source>
        <dbReference type="Pfam" id="PF14238"/>
    </source>
</evidence>
<protein>
    <submittedName>
        <fullName evidence="3">DUF4340 domain-containing protein</fullName>
    </submittedName>
</protein>
<dbReference type="AlphaFoldDB" id="A0A5B2ZFA5"/>
<reference evidence="3 4" key="1">
    <citation type="submission" date="2019-09" db="EMBL/GenBank/DDBJ databases">
        <title>Arenimonas chukotkensis sp. nov., a bacterium isolated from Chukotka hot spring, Arctic region, Russia.</title>
        <authorList>
            <person name="Zayulina K.S."/>
            <person name="Prokofeva M.I."/>
            <person name="Elcheninov A.G."/>
            <person name="Novikov A."/>
            <person name="Kochetkova T.V."/>
            <person name="Kublanov I.V."/>
        </authorList>
    </citation>
    <scope>NUCLEOTIDE SEQUENCE [LARGE SCALE GENOMIC DNA]</scope>
    <source>
        <strain evidence="3 4">3729k</strain>
    </source>
</reference>
<sequence>MLRARNLGLLALAAGVLAGAAWWALSERAPEGAGDEGLLLPGFEDRIEAVDRIEVVGAGGKTLVAVVRVDGSWRMPDRLDWPGNQREISRALFRLAGARKLEAKTANPGLYDRLGVEDVTGEDATGVELRLEGGGDPVRLVIGRNHPGLGGSYVRLADQARSWLVDEDLSPARRPADWLDRRLVDLPMALVAEVEVKPAEGQAFRLVRDRDGRFVLPAAPRTATVRMDEASATAGVPDQLVLDDVAADDGSEPGQTLTWFADDGVQLSIALWQPEGQQTWARLSARLDEDKALAWYERAVRAEVKARAAESGGGEGGAGTGAEEAADEAGVVEETEAAADDTDTDVARAAAERVAARRAEIEAWQARFAGKRFLIPPYKAANLLKGRADYLEARR</sequence>
<comment type="caution">
    <text evidence="3">The sequence shown here is derived from an EMBL/GenBank/DDBJ whole genome shotgun (WGS) entry which is preliminary data.</text>
</comment>
<feature type="compositionally biased region" description="Acidic residues" evidence="1">
    <location>
        <begin position="324"/>
        <end position="343"/>
    </location>
</feature>
<evidence type="ECO:0000313" key="4">
    <source>
        <dbReference type="Proteomes" id="UP000322165"/>
    </source>
</evidence>
<feature type="compositionally biased region" description="Gly residues" evidence="1">
    <location>
        <begin position="311"/>
        <end position="320"/>
    </location>
</feature>
<feature type="region of interest" description="Disordered" evidence="1">
    <location>
        <begin position="307"/>
        <end position="343"/>
    </location>
</feature>
<dbReference type="Proteomes" id="UP000322165">
    <property type="component" value="Unassembled WGS sequence"/>
</dbReference>
<dbReference type="RefSeq" id="WP_149859445.1">
    <property type="nucleotide sequence ID" value="NZ_VUOD01000001.1"/>
</dbReference>
<reference evidence="3 4" key="2">
    <citation type="submission" date="2019-09" db="EMBL/GenBank/DDBJ databases">
        <authorList>
            <person name="Mazur A."/>
        </authorList>
    </citation>
    <scope>NUCLEOTIDE SEQUENCE [LARGE SCALE GENOMIC DNA]</scope>
    <source>
        <strain evidence="3 4">3729k</strain>
    </source>
</reference>
<proteinExistence type="predicted"/>
<name>A0A5B2ZFA5_9GAMM</name>
<dbReference type="Pfam" id="PF14238">
    <property type="entry name" value="DUF4340"/>
    <property type="match status" value="1"/>
</dbReference>
<evidence type="ECO:0000313" key="3">
    <source>
        <dbReference type="EMBL" id="KAA2286223.1"/>
    </source>
</evidence>
<dbReference type="InterPro" id="IPR025641">
    <property type="entry name" value="DUF4340"/>
</dbReference>
<gene>
    <name evidence="3" type="ORF">F0415_01635</name>
</gene>
<feature type="domain" description="DUF4340" evidence="2">
    <location>
        <begin position="73"/>
        <end position="232"/>
    </location>
</feature>
<organism evidence="3 4">
    <name type="scientific">Arenimonas fontis</name>
    <dbReference type="NCBI Taxonomy" id="2608255"/>
    <lineage>
        <taxon>Bacteria</taxon>
        <taxon>Pseudomonadati</taxon>
        <taxon>Pseudomonadota</taxon>
        <taxon>Gammaproteobacteria</taxon>
        <taxon>Lysobacterales</taxon>
        <taxon>Lysobacteraceae</taxon>
        <taxon>Arenimonas</taxon>
    </lineage>
</organism>
<evidence type="ECO:0000256" key="1">
    <source>
        <dbReference type="SAM" id="MobiDB-lite"/>
    </source>
</evidence>
<dbReference type="EMBL" id="VUOD01000001">
    <property type="protein sequence ID" value="KAA2286223.1"/>
    <property type="molecule type" value="Genomic_DNA"/>
</dbReference>